<keyword evidence="3" id="KW-0807">Transducer</keyword>
<dbReference type="Proteomes" id="UP001500279">
    <property type="component" value="Unassembled WGS sequence"/>
</dbReference>
<keyword evidence="5" id="KW-1133">Transmembrane helix</keyword>
<dbReference type="SMART" id="SM00283">
    <property type="entry name" value="MA"/>
    <property type="match status" value="1"/>
</dbReference>
<reference evidence="9" key="1">
    <citation type="journal article" date="2019" name="Int. J. Syst. Evol. Microbiol.">
        <title>The Global Catalogue of Microorganisms (GCM) 10K type strain sequencing project: providing services to taxonomists for standard genome sequencing and annotation.</title>
        <authorList>
            <consortium name="The Broad Institute Genomics Platform"/>
            <consortium name="The Broad Institute Genome Sequencing Center for Infectious Disease"/>
            <person name="Wu L."/>
            <person name="Ma J."/>
        </authorList>
    </citation>
    <scope>NUCLEOTIDE SEQUENCE [LARGE SCALE GENOMIC DNA]</scope>
    <source>
        <strain evidence="9">JCM 15503</strain>
    </source>
</reference>
<feature type="compositionally biased region" description="Low complexity" evidence="4">
    <location>
        <begin position="516"/>
        <end position="541"/>
    </location>
</feature>
<dbReference type="PANTHER" id="PTHR43531">
    <property type="entry name" value="PROTEIN ICFG"/>
    <property type="match status" value="1"/>
</dbReference>
<dbReference type="EMBL" id="BAAAEW010000023">
    <property type="protein sequence ID" value="GAA0757211.1"/>
    <property type="molecule type" value="Genomic_DNA"/>
</dbReference>
<evidence type="ECO:0000259" key="6">
    <source>
        <dbReference type="PROSITE" id="PS50111"/>
    </source>
</evidence>
<dbReference type="InterPro" id="IPR024478">
    <property type="entry name" value="HlyB_4HB_MCP"/>
</dbReference>
<comment type="similarity">
    <text evidence="2">Belongs to the methyl-accepting chemotaxis (MCP) protein family.</text>
</comment>
<name>A0ABP3VEV6_9BURK</name>
<dbReference type="InterPro" id="IPR004090">
    <property type="entry name" value="Chemotax_Me-accpt_rcpt"/>
</dbReference>
<dbReference type="Pfam" id="PF12729">
    <property type="entry name" value="4HB_MCP_1"/>
    <property type="match status" value="1"/>
</dbReference>
<dbReference type="PRINTS" id="PR00260">
    <property type="entry name" value="CHEMTRNSDUCR"/>
</dbReference>
<dbReference type="CDD" id="cd11386">
    <property type="entry name" value="MCP_signal"/>
    <property type="match status" value="1"/>
</dbReference>
<keyword evidence="5" id="KW-0812">Transmembrane</keyword>
<feature type="domain" description="Methyl-accepting transducer" evidence="6">
    <location>
        <begin position="266"/>
        <end position="495"/>
    </location>
</feature>
<evidence type="ECO:0008006" key="10">
    <source>
        <dbReference type="Google" id="ProtNLM"/>
    </source>
</evidence>
<sequence>MKLGTKLLLPPIITALVALTGGAINGALMQREASSNAEVFTAALDQLRTVTSVQEQMGQMHSGVYRTLTLIASMDEPAVKAVRTSLPKQVQDISRVAQDISDLHDDQALRDNAQQVAKDLAAYAKQADQAIDLAQVDPNTGVAAMQGADASFKAASQAMSKLIDSIEAAGQHTQEASASRGQRNSLGLGLLSLLLTAVAVLVCAALLRRVIQALREASALAEAVADGDLSQQAGENQRSDEIGQLQRSLMRMVQRLHDSLQTVRHAASSIATTSSEIATGNQDLSNRTEQTAGRLQQTASSMLQLTGSVGQSAEAAAQANQLASSAAEVAQRGGAAVAEVVTTMDQIQAASRKIGDIIGVIDGIAFQTNILALNAAVEAARAGEQGRGFAVVAGEVRSLAGRSAEAAREIKALIGASVDRVENGSRLVQDAGTTMNEIVESSRRVSNIIAEITASTVEQRDGIGQINGAVAELDQMTQQNAALVEESAAASDTMKQQALRLAQVVSTFQLSATSHAEAPPAAPKPKAAASTAAPTESARPASKPVPAKPRASVVAQAAAPATAGGDTDWTSF</sequence>
<feature type="compositionally biased region" description="Polar residues" evidence="4">
    <location>
        <begin position="280"/>
        <end position="293"/>
    </location>
</feature>
<evidence type="ECO:0000259" key="7">
    <source>
        <dbReference type="PROSITE" id="PS50885"/>
    </source>
</evidence>
<feature type="transmembrane region" description="Helical" evidence="5">
    <location>
        <begin position="186"/>
        <end position="207"/>
    </location>
</feature>
<dbReference type="PROSITE" id="PS50111">
    <property type="entry name" value="CHEMOTAXIS_TRANSDUC_2"/>
    <property type="match status" value="1"/>
</dbReference>
<dbReference type="InterPro" id="IPR003660">
    <property type="entry name" value="HAMP_dom"/>
</dbReference>
<feature type="region of interest" description="Disordered" evidence="4">
    <location>
        <begin position="271"/>
        <end position="293"/>
    </location>
</feature>
<dbReference type="Gene3D" id="1.10.287.950">
    <property type="entry name" value="Methyl-accepting chemotaxis protein"/>
    <property type="match status" value="1"/>
</dbReference>
<evidence type="ECO:0000256" key="2">
    <source>
        <dbReference type="ARBA" id="ARBA00029447"/>
    </source>
</evidence>
<keyword evidence="9" id="KW-1185">Reference proteome</keyword>
<keyword evidence="1" id="KW-0488">Methylation</keyword>
<gene>
    <name evidence="8" type="ORF">GCM10009107_36580</name>
</gene>
<evidence type="ECO:0000256" key="4">
    <source>
        <dbReference type="SAM" id="MobiDB-lite"/>
    </source>
</evidence>
<dbReference type="RefSeq" id="WP_310742434.1">
    <property type="nucleotide sequence ID" value="NZ_BAAAEW010000023.1"/>
</dbReference>
<feature type="domain" description="HAMP" evidence="7">
    <location>
        <begin position="208"/>
        <end position="261"/>
    </location>
</feature>
<dbReference type="SMART" id="SM00304">
    <property type="entry name" value="HAMP"/>
    <property type="match status" value="1"/>
</dbReference>
<organism evidence="8 9">
    <name type="scientific">Ideonella azotifigens</name>
    <dbReference type="NCBI Taxonomy" id="513160"/>
    <lineage>
        <taxon>Bacteria</taxon>
        <taxon>Pseudomonadati</taxon>
        <taxon>Pseudomonadota</taxon>
        <taxon>Betaproteobacteria</taxon>
        <taxon>Burkholderiales</taxon>
        <taxon>Sphaerotilaceae</taxon>
        <taxon>Ideonella</taxon>
    </lineage>
</organism>
<dbReference type="PROSITE" id="PS50885">
    <property type="entry name" value="HAMP"/>
    <property type="match status" value="1"/>
</dbReference>
<dbReference type="CDD" id="cd06225">
    <property type="entry name" value="HAMP"/>
    <property type="match status" value="1"/>
</dbReference>
<evidence type="ECO:0000256" key="5">
    <source>
        <dbReference type="SAM" id="Phobius"/>
    </source>
</evidence>
<dbReference type="InterPro" id="IPR051310">
    <property type="entry name" value="MCP_chemotaxis"/>
</dbReference>
<dbReference type="Pfam" id="PF00672">
    <property type="entry name" value="HAMP"/>
    <property type="match status" value="1"/>
</dbReference>
<evidence type="ECO:0000313" key="8">
    <source>
        <dbReference type="EMBL" id="GAA0757211.1"/>
    </source>
</evidence>
<dbReference type="Pfam" id="PF00015">
    <property type="entry name" value="MCPsignal"/>
    <property type="match status" value="1"/>
</dbReference>
<dbReference type="SUPFAM" id="SSF58104">
    <property type="entry name" value="Methyl-accepting chemotaxis protein (MCP) signaling domain"/>
    <property type="match status" value="1"/>
</dbReference>
<proteinExistence type="inferred from homology"/>
<keyword evidence="5" id="KW-0472">Membrane</keyword>
<comment type="caution">
    <text evidence="8">The sequence shown here is derived from an EMBL/GenBank/DDBJ whole genome shotgun (WGS) entry which is preliminary data.</text>
</comment>
<evidence type="ECO:0000256" key="3">
    <source>
        <dbReference type="PROSITE-ProRule" id="PRU00284"/>
    </source>
</evidence>
<feature type="compositionally biased region" description="Low complexity" evidence="4">
    <location>
        <begin position="548"/>
        <end position="563"/>
    </location>
</feature>
<dbReference type="InterPro" id="IPR004089">
    <property type="entry name" value="MCPsignal_dom"/>
</dbReference>
<accession>A0ABP3VEV6</accession>
<evidence type="ECO:0000313" key="9">
    <source>
        <dbReference type="Proteomes" id="UP001500279"/>
    </source>
</evidence>
<protein>
    <recommendedName>
        <fullName evidence="10">HAMP domain-containing protein</fullName>
    </recommendedName>
</protein>
<feature type="region of interest" description="Disordered" evidence="4">
    <location>
        <begin position="515"/>
        <end position="572"/>
    </location>
</feature>
<dbReference type="PANTHER" id="PTHR43531:SF14">
    <property type="entry name" value="METHYL-ACCEPTING CHEMOTAXIS PROTEIN I-RELATED"/>
    <property type="match status" value="1"/>
</dbReference>
<evidence type="ECO:0000256" key="1">
    <source>
        <dbReference type="ARBA" id="ARBA00022481"/>
    </source>
</evidence>